<keyword evidence="5 6" id="KW-0472">Membrane</keyword>
<dbReference type="Proteomes" id="UP000327013">
    <property type="component" value="Chromosome 7"/>
</dbReference>
<dbReference type="PANTHER" id="PTHR11654">
    <property type="entry name" value="OLIGOPEPTIDE TRANSPORTER-RELATED"/>
    <property type="match status" value="1"/>
</dbReference>
<feature type="transmembrane region" description="Helical" evidence="6">
    <location>
        <begin position="54"/>
        <end position="73"/>
    </location>
</feature>
<evidence type="ECO:0000256" key="4">
    <source>
        <dbReference type="ARBA" id="ARBA00022989"/>
    </source>
</evidence>
<evidence type="ECO:0000256" key="5">
    <source>
        <dbReference type="ARBA" id="ARBA00023136"/>
    </source>
</evidence>
<evidence type="ECO:0000313" key="8">
    <source>
        <dbReference type="Proteomes" id="UP000327013"/>
    </source>
</evidence>
<evidence type="ECO:0000256" key="2">
    <source>
        <dbReference type="ARBA" id="ARBA00005982"/>
    </source>
</evidence>
<dbReference type="InterPro" id="IPR000109">
    <property type="entry name" value="POT_fam"/>
</dbReference>
<feature type="transmembrane region" description="Helical" evidence="6">
    <location>
        <begin position="85"/>
        <end position="104"/>
    </location>
</feature>
<feature type="transmembrane region" description="Helical" evidence="6">
    <location>
        <begin position="243"/>
        <end position="264"/>
    </location>
</feature>
<dbReference type="InterPro" id="IPR036259">
    <property type="entry name" value="MFS_trans_sf"/>
</dbReference>
<protein>
    <submittedName>
        <fullName evidence="7">Uncharacterized protein</fullName>
    </submittedName>
</protein>
<reference evidence="7 8" key="1">
    <citation type="submission" date="2019-06" db="EMBL/GenBank/DDBJ databases">
        <title>A chromosomal-level reference genome of Carpinus fangiana (Coryloideae, Betulaceae).</title>
        <authorList>
            <person name="Yang X."/>
            <person name="Wang Z."/>
            <person name="Zhang L."/>
            <person name="Hao G."/>
            <person name="Liu J."/>
            <person name="Yang Y."/>
        </authorList>
    </citation>
    <scope>NUCLEOTIDE SEQUENCE [LARGE SCALE GENOMIC DNA]</scope>
    <source>
        <strain evidence="7">Cfa_2016G</strain>
        <tissue evidence="7">Leaf</tissue>
    </source>
</reference>
<proteinExistence type="inferred from homology"/>
<comment type="subcellular location">
    <subcellularLocation>
        <location evidence="1">Membrane</location>
        <topology evidence="1">Multi-pass membrane protein</topology>
    </subcellularLocation>
</comment>
<comment type="similarity">
    <text evidence="2">Belongs to the major facilitator superfamily. Proton-dependent oligopeptide transporter (POT/PTR) (TC 2.A.17) family.</text>
</comment>
<dbReference type="Gene3D" id="1.20.1250.20">
    <property type="entry name" value="MFS general substrate transporter like domains"/>
    <property type="match status" value="2"/>
</dbReference>
<dbReference type="Pfam" id="PF00854">
    <property type="entry name" value="PTR2"/>
    <property type="match status" value="1"/>
</dbReference>
<name>A0A5N6RMF3_9ROSI</name>
<accession>A0A5N6RMF3</accession>
<dbReference type="EMBL" id="CM017327">
    <property type="protein sequence ID" value="KAE8099300.1"/>
    <property type="molecule type" value="Genomic_DNA"/>
</dbReference>
<organism evidence="7 8">
    <name type="scientific">Carpinus fangiana</name>
    <dbReference type="NCBI Taxonomy" id="176857"/>
    <lineage>
        <taxon>Eukaryota</taxon>
        <taxon>Viridiplantae</taxon>
        <taxon>Streptophyta</taxon>
        <taxon>Embryophyta</taxon>
        <taxon>Tracheophyta</taxon>
        <taxon>Spermatophyta</taxon>
        <taxon>Magnoliopsida</taxon>
        <taxon>eudicotyledons</taxon>
        <taxon>Gunneridae</taxon>
        <taxon>Pentapetalae</taxon>
        <taxon>rosids</taxon>
        <taxon>fabids</taxon>
        <taxon>Fagales</taxon>
        <taxon>Betulaceae</taxon>
        <taxon>Carpinus</taxon>
    </lineage>
</organism>
<feature type="transmembrane region" description="Helical" evidence="6">
    <location>
        <begin position="29"/>
        <end position="47"/>
    </location>
</feature>
<evidence type="ECO:0000256" key="1">
    <source>
        <dbReference type="ARBA" id="ARBA00004141"/>
    </source>
</evidence>
<keyword evidence="8" id="KW-1185">Reference proteome</keyword>
<dbReference type="AlphaFoldDB" id="A0A5N6RMF3"/>
<evidence type="ECO:0000256" key="3">
    <source>
        <dbReference type="ARBA" id="ARBA00022692"/>
    </source>
</evidence>
<keyword evidence="4 6" id="KW-1133">Transmembrane helix</keyword>
<evidence type="ECO:0000313" key="7">
    <source>
        <dbReference type="EMBL" id="KAE8099300.1"/>
    </source>
</evidence>
<evidence type="ECO:0000256" key="6">
    <source>
        <dbReference type="SAM" id="Phobius"/>
    </source>
</evidence>
<dbReference type="OrthoDB" id="8904098at2759"/>
<sequence>MSLRPSTWREEENIVPPAEHEIKYTEVKAVAFIIGNFMIYLTTVFHMKVLTTTTLINIFNGITSIVPLLGAFLSDSYFGHYRTLAFASVSSLLGLIGLVLTTAISELHPPQCHNRTCVEPTAWQLVFLLAALSLLVVGAGGKAFGNPLVSMAQVTVVATKKSWLKLPENRQFNLYNYMPNRSNNSKLPYTDQFGCLGKSGFKVPSASYGVSSMLVIAMWVSIYDGVMVPFFRKLTGKESGITLLQRIGIGIFLSSLTMVISGLVEMQRRSLAQDPMRLTIDGRAISSMFGLWLIPQLALSG</sequence>
<feature type="transmembrane region" description="Helical" evidence="6">
    <location>
        <begin position="208"/>
        <end position="231"/>
    </location>
</feature>
<keyword evidence="3 6" id="KW-0812">Transmembrane</keyword>
<dbReference type="GO" id="GO:0016020">
    <property type="term" value="C:membrane"/>
    <property type="evidence" value="ECO:0007669"/>
    <property type="project" value="UniProtKB-SubCell"/>
</dbReference>
<dbReference type="GO" id="GO:0022857">
    <property type="term" value="F:transmembrane transporter activity"/>
    <property type="evidence" value="ECO:0007669"/>
    <property type="project" value="InterPro"/>
</dbReference>
<gene>
    <name evidence="7" type="ORF">FH972_017291</name>
</gene>
<feature type="transmembrane region" description="Helical" evidence="6">
    <location>
        <begin position="125"/>
        <end position="144"/>
    </location>
</feature>